<evidence type="ECO:0000313" key="4">
    <source>
        <dbReference type="EMBL" id="GEN83340.1"/>
    </source>
</evidence>
<keyword evidence="5" id="KW-1185">Reference proteome</keyword>
<keyword evidence="1" id="KW-0560">Oxidoreductase</keyword>
<feature type="domain" description="Fe-containing alcohol dehydrogenase-like C-terminal" evidence="3">
    <location>
        <begin position="188"/>
        <end position="387"/>
    </location>
</feature>
<dbReference type="PROSITE" id="PS00913">
    <property type="entry name" value="ADH_IRON_1"/>
    <property type="match status" value="1"/>
</dbReference>
<dbReference type="PANTHER" id="PTHR43633:SF1">
    <property type="entry name" value="ALCOHOL DEHYDROGENASE YQHD"/>
    <property type="match status" value="1"/>
</dbReference>
<dbReference type="InterPro" id="IPR056798">
    <property type="entry name" value="ADH_Fe_C"/>
</dbReference>
<dbReference type="Pfam" id="PF25137">
    <property type="entry name" value="ADH_Fe_C"/>
    <property type="match status" value="1"/>
</dbReference>
<protein>
    <submittedName>
        <fullName evidence="4">Putative NADH-dependent butanol dehydrogenase 1</fullName>
    </submittedName>
</protein>
<dbReference type="InterPro" id="IPR018211">
    <property type="entry name" value="ADH_Fe_CS"/>
</dbReference>
<dbReference type="GO" id="GO:0046872">
    <property type="term" value="F:metal ion binding"/>
    <property type="evidence" value="ECO:0007669"/>
    <property type="project" value="InterPro"/>
</dbReference>
<comment type="caution">
    <text evidence="4">The sequence shown here is derived from an EMBL/GenBank/DDBJ whole genome shotgun (WGS) entry which is preliminary data.</text>
</comment>
<proteinExistence type="predicted"/>
<sequence>MKEFTFYNPTKLIFGKDSIKKLTKELSAYGNRILVVYGGGSIKKNGLYDEVMQILNKENKEVFELSGIEPNPRLSTAKRGAELCKEHNIDFILAVGGGSVIDCTKLIASAAKYDGDPWDFVIRKATPKEAVPFGTILTIAATGSEMNAGSVITNEETEEKYGWGGPLNFPKFSILDPTYTLSLPKDQTVYGIVDMMSHIFEQYFHRATNTPLQDELCEGALRAIMVAGEQLVNDLQNYELRETILLGGTWGLNGFLGMGNNGGDWGTHDIEHAISAVYDIPHAGGLAILFPHWMRYTLKLNPARYARLAIKVFGVNPEGKTDDAVANEGIDKLRAYWTAIGAPERLADYGIDDSKIDLMAKKAAVNGPLGGFAQLSEEEVKSILEASL</sequence>
<gene>
    <name evidence="4" type="primary">yugJ</name>
    <name evidence="4" type="ORF">SLU01_16520</name>
</gene>
<dbReference type="CDD" id="cd08187">
    <property type="entry name" value="BDH"/>
    <property type="match status" value="1"/>
</dbReference>
<dbReference type="Pfam" id="PF00465">
    <property type="entry name" value="Fe-ADH"/>
    <property type="match status" value="1"/>
</dbReference>
<dbReference type="GO" id="GO:0005829">
    <property type="term" value="C:cytosol"/>
    <property type="evidence" value="ECO:0007669"/>
    <property type="project" value="TreeGrafter"/>
</dbReference>
<dbReference type="PANTHER" id="PTHR43633">
    <property type="entry name" value="ALCOHOL DEHYDROGENASE YQHD"/>
    <property type="match status" value="1"/>
</dbReference>
<dbReference type="PROSITE" id="PS00060">
    <property type="entry name" value="ADH_IRON_2"/>
    <property type="match status" value="1"/>
</dbReference>
<dbReference type="InterPro" id="IPR001670">
    <property type="entry name" value="ADH_Fe/GldA"/>
</dbReference>
<feature type="domain" description="Alcohol dehydrogenase iron-type/glycerol dehydrogenase GldA" evidence="2">
    <location>
        <begin position="9"/>
        <end position="177"/>
    </location>
</feature>
<dbReference type="Gene3D" id="1.20.1090.10">
    <property type="entry name" value="Dehydroquinate synthase-like - alpha domain"/>
    <property type="match status" value="1"/>
</dbReference>
<dbReference type="InterPro" id="IPR044731">
    <property type="entry name" value="BDH-like"/>
</dbReference>
<accession>A0A511Z7E0</accession>
<evidence type="ECO:0000313" key="5">
    <source>
        <dbReference type="Proteomes" id="UP000321901"/>
    </source>
</evidence>
<evidence type="ECO:0000259" key="3">
    <source>
        <dbReference type="Pfam" id="PF25137"/>
    </source>
</evidence>
<dbReference type="Gene3D" id="3.40.50.1970">
    <property type="match status" value="1"/>
</dbReference>
<dbReference type="EMBL" id="BJYL01000020">
    <property type="protein sequence ID" value="GEN83340.1"/>
    <property type="molecule type" value="Genomic_DNA"/>
</dbReference>
<dbReference type="RefSeq" id="WP_147057143.1">
    <property type="nucleotide sequence ID" value="NZ_BJYL01000020.1"/>
</dbReference>
<dbReference type="FunFam" id="3.40.50.1970:FF:000003">
    <property type="entry name" value="Alcohol dehydrogenase, iron-containing"/>
    <property type="match status" value="1"/>
</dbReference>
<dbReference type="GO" id="GO:1990002">
    <property type="term" value="F:methylglyoxal reductase (NADPH) (acetol producing) activity"/>
    <property type="evidence" value="ECO:0007669"/>
    <property type="project" value="TreeGrafter"/>
</dbReference>
<dbReference type="Proteomes" id="UP000321901">
    <property type="component" value="Unassembled WGS sequence"/>
</dbReference>
<dbReference type="OrthoDB" id="9801156at2"/>
<dbReference type="SUPFAM" id="SSF56796">
    <property type="entry name" value="Dehydroquinate synthase-like"/>
    <property type="match status" value="1"/>
</dbReference>
<name>A0A511Z7E0_9BACL</name>
<dbReference type="GO" id="GO:0008106">
    <property type="term" value="F:alcohol dehydrogenase (NADP+) activity"/>
    <property type="evidence" value="ECO:0007669"/>
    <property type="project" value="TreeGrafter"/>
</dbReference>
<dbReference type="AlphaFoldDB" id="A0A511Z7E0"/>
<evidence type="ECO:0000259" key="2">
    <source>
        <dbReference type="Pfam" id="PF00465"/>
    </source>
</evidence>
<organism evidence="4 5">
    <name type="scientific">Sporosarcina luteola</name>
    <dbReference type="NCBI Taxonomy" id="582850"/>
    <lineage>
        <taxon>Bacteria</taxon>
        <taxon>Bacillati</taxon>
        <taxon>Bacillota</taxon>
        <taxon>Bacilli</taxon>
        <taxon>Bacillales</taxon>
        <taxon>Caryophanaceae</taxon>
        <taxon>Sporosarcina</taxon>
    </lineage>
</organism>
<evidence type="ECO:0000256" key="1">
    <source>
        <dbReference type="ARBA" id="ARBA00023002"/>
    </source>
</evidence>
<dbReference type="GO" id="GO:1990362">
    <property type="term" value="F:butanol dehydrogenase (NAD+) activity"/>
    <property type="evidence" value="ECO:0007669"/>
    <property type="project" value="InterPro"/>
</dbReference>
<reference evidence="4 5" key="1">
    <citation type="submission" date="2019-07" db="EMBL/GenBank/DDBJ databases">
        <title>Whole genome shotgun sequence of Sporosarcina luteola NBRC 105378.</title>
        <authorList>
            <person name="Hosoyama A."/>
            <person name="Uohara A."/>
            <person name="Ohji S."/>
            <person name="Ichikawa N."/>
        </authorList>
    </citation>
    <scope>NUCLEOTIDE SEQUENCE [LARGE SCALE GENOMIC DNA]</scope>
    <source>
        <strain evidence="4 5">NBRC 105378</strain>
    </source>
</reference>